<comment type="function">
    <text evidence="1">Catalyzes an amino-pyrimidine hydrolysis reaction at the C5' of the pyrimidine moiety of thiamine compounds, a reaction that is part of a thiamine salvage pathway.</text>
</comment>
<evidence type="ECO:0000313" key="4">
    <source>
        <dbReference type="Proteomes" id="UP001500791"/>
    </source>
</evidence>
<protein>
    <recommendedName>
        <fullName evidence="1">Aminopyrimidine aminohydrolase</fullName>
        <ecNumber evidence="1">3.5.99.2</ecNumber>
    </recommendedName>
</protein>
<gene>
    <name evidence="3" type="ORF">GCM10009093_27180</name>
</gene>
<sequence>MDFFDRLKAAAHDDWQSYVDHEFVRGMGDGTLPHEAFKAYLVQDYLFLIHFSRAWALAAYKARTLQDLKAAQDTLSAILNEMNLHLRLCERWGLSAEAVEAEEEHPANVAYTRYVLDCGMSGDLLDLHVALSPCVIGYAEIGKALAPNGVEALADHPYREWIGEYAGEGFQSAATAARATLDRLAQRGVSEERFTELVKIFGMASRLEAAFWQMGLDLGAQAKVA</sequence>
<evidence type="ECO:0000259" key="2">
    <source>
        <dbReference type="Pfam" id="PF03070"/>
    </source>
</evidence>
<dbReference type="InterPro" id="IPR050967">
    <property type="entry name" value="Thiamine_Salvage_TenA"/>
</dbReference>
<dbReference type="CDD" id="cd19367">
    <property type="entry name" value="TenA_C_ScTHI20-like"/>
    <property type="match status" value="1"/>
</dbReference>
<organism evidence="3 4">
    <name type="scientific">Brevundimonas terrae</name>
    <dbReference type="NCBI Taxonomy" id="363631"/>
    <lineage>
        <taxon>Bacteria</taxon>
        <taxon>Pseudomonadati</taxon>
        <taxon>Pseudomonadota</taxon>
        <taxon>Alphaproteobacteria</taxon>
        <taxon>Caulobacterales</taxon>
        <taxon>Caulobacteraceae</taxon>
        <taxon>Brevundimonas</taxon>
    </lineage>
</organism>
<dbReference type="RefSeq" id="WP_167178145.1">
    <property type="nucleotide sequence ID" value="NZ_BAAAEJ010000009.1"/>
</dbReference>
<dbReference type="InterPro" id="IPR016084">
    <property type="entry name" value="Haem_Oase-like_multi-hlx"/>
</dbReference>
<dbReference type="PANTHER" id="PTHR43198:SF2">
    <property type="entry name" value="SI:CH1073-67J19.1-RELATED"/>
    <property type="match status" value="1"/>
</dbReference>
<dbReference type="EMBL" id="BAAAEJ010000009">
    <property type="protein sequence ID" value="GAA0399201.1"/>
    <property type="molecule type" value="Genomic_DNA"/>
</dbReference>
<evidence type="ECO:0000313" key="3">
    <source>
        <dbReference type="EMBL" id="GAA0399201.1"/>
    </source>
</evidence>
<dbReference type="NCBIfam" id="TIGR04306">
    <property type="entry name" value="salvage_TenA"/>
    <property type="match status" value="1"/>
</dbReference>
<proteinExistence type="inferred from homology"/>
<dbReference type="EC" id="3.5.99.2" evidence="1"/>
<dbReference type="InterPro" id="IPR004305">
    <property type="entry name" value="Thiaminase-2/PQQC"/>
</dbReference>
<comment type="similarity">
    <text evidence="1">Belongs to the TenA family.</text>
</comment>
<keyword evidence="1" id="KW-0378">Hydrolase</keyword>
<reference evidence="4" key="1">
    <citation type="journal article" date="2019" name="Int. J. Syst. Evol. Microbiol.">
        <title>The Global Catalogue of Microorganisms (GCM) 10K type strain sequencing project: providing services to taxonomists for standard genome sequencing and annotation.</title>
        <authorList>
            <consortium name="The Broad Institute Genomics Platform"/>
            <consortium name="The Broad Institute Genome Sequencing Center for Infectious Disease"/>
            <person name="Wu L."/>
            <person name="Ma J."/>
        </authorList>
    </citation>
    <scope>NUCLEOTIDE SEQUENCE [LARGE SCALE GENOMIC DNA]</scope>
    <source>
        <strain evidence="4">JCM 13476</strain>
    </source>
</reference>
<dbReference type="PANTHER" id="PTHR43198">
    <property type="entry name" value="BIFUNCTIONAL TH2 PROTEIN"/>
    <property type="match status" value="1"/>
</dbReference>
<dbReference type="InterPro" id="IPR027574">
    <property type="entry name" value="Thiaminase_II"/>
</dbReference>
<comment type="pathway">
    <text evidence="1">Cofactor biosynthesis; thiamine diphosphate biosynthesis.</text>
</comment>
<evidence type="ECO:0000256" key="1">
    <source>
        <dbReference type="RuleBase" id="RU363093"/>
    </source>
</evidence>
<dbReference type="Gene3D" id="1.20.910.10">
    <property type="entry name" value="Heme oxygenase-like"/>
    <property type="match status" value="1"/>
</dbReference>
<comment type="caution">
    <text evidence="3">The sequence shown here is derived from an EMBL/GenBank/DDBJ whole genome shotgun (WGS) entry which is preliminary data.</text>
</comment>
<name>A0ABP3IE21_9CAUL</name>
<keyword evidence="1" id="KW-0784">Thiamine biosynthesis</keyword>
<comment type="catalytic activity">
    <reaction evidence="1">
        <text>thiamine + H2O = 5-(2-hydroxyethyl)-4-methylthiazole + 4-amino-5-hydroxymethyl-2-methylpyrimidine + H(+)</text>
        <dbReference type="Rhea" id="RHEA:17509"/>
        <dbReference type="ChEBI" id="CHEBI:15377"/>
        <dbReference type="ChEBI" id="CHEBI:15378"/>
        <dbReference type="ChEBI" id="CHEBI:16892"/>
        <dbReference type="ChEBI" id="CHEBI:17957"/>
        <dbReference type="ChEBI" id="CHEBI:18385"/>
        <dbReference type="EC" id="3.5.99.2"/>
    </reaction>
</comment>
<feature type="domain" description="Thiaminase-2/PQQC" evidence="2">
    <location>
        <begin position="13"/>
        <end position="217"/>
    </location>
</feature>
<keyword evidence="4" id="KW-1185">Reference proteome</keyword>
<accession>A0ABP3IE21</accession>
<dbReference type="Proteomes" id="UP001500791">
    <property type="component" value="Unassembled WGS sequence"/>
</dbReference>
<dbReference type="Pfam" id="PF03070">
    <property type="entry name" value="TENA_THI-4"/>
    <property type="match status" value="1"/>
</dbReference>
<dbReference type="SUPFAM" id="SSF48613">
    <property type="entry name" value="Heme oxygenase-like"/>
    <property type="match status" value="1"/>
</dbReference>
<comment type="catalytic activity">
    <reaction evidence="1">
        <text>4-amino-5-aminomethyl-2-methylpyrimidine + H2O = 4-amino-5-hydroxymethyl-2-methylpyrimidine + NH4(+)</text>
        <dbReference type="Rhea" id="RHEA:31799"/>
        <dbReference type="ChEBI" id="CHEBI:15377"/>
        <dbReference type="ChEBI" id="CHEBI:16892"/>
        <dbReference type="ChEBI" id="CHEBI:28938"/>
        <dbReference type="ChEBI" id="CHEBI:63416"/>
        <dbReference type="EC" id="3.5.99.2"/>
    </reaction>
</comment>